<reference evidence="2 3" key="1">
    <citation type="submission" date="2021-11" db="EMBL/GenBank/DDBJ databases">
        <title>Black yeast isolated from Biological Soil Crust.</title>
        <authorList>
            <person name="Kurbessoian T."/>
        </authorList>
    </citation>
    <scope>NUCLEOTIDE SEQUENCE [LARGE SCALE GENOMIC DNA]</scope>
    <source>
        <strain evidence="2 3">CCFEE 5522</strain>
    </source>
</reference>
<dbReference type="AlphaFoldDB" id="A0AAV9JJW1"/>
<keyword evidence="3" id="KW-1185">Reference proteome</keyword>
<organism evidence="2 3">
    <name type="scientific">Oleoguttula mirabilis</name>
    <dbReference type="NCBI Taxonomy" id="1507867"/>
    <lineage>
        <taxon>Eukaryota</taxon>
        <taxon>Fungi</taxon>
        <taxon>Dikarya</taxon>
        <taxon>Ascomycota</taxon>
        <taxon>Pezizomycotina</taxon>
        <taxon>Dothideomycetes</taxon>
        <taxon>Dothideomycetidae</taxon>
        <taxon>Mycosphaerellales</taxon>
        <taxon>Teratosphaeriaceae</taxon>
        <taxon>Oleoguttula</taxon>
    </lineage>
</organism>
<feature type="compositionally biased region" description="Basic and acidic residues" evidence="1">
    <location>
        <begin position="467"/>
        <end position="489"/>
    </location>
</feature>
<name>A0AAV9JJW1_9PEZI</name>
<feature type="region of interest" description="Disordered" evidence="1">
    <location>
        <begin position="520"/>
        <end position="539"/>
    </location>
</feature>
<feature type="region of interest" description="Disordered" evidence="1">
    <location>
        <begin position="370"/>
        <end position="390"/>
    </location>
</feature>
<feature type="compositionally biased region" description="Low complexity" evidence="1">
    <location>
        <begin position="172"/>
        <end position="185"/>
    </location>
</feature>
<feature type="compositionally biased region" description="Polar residues" evidence="1">
    <location>
        <begin position="33"/>
        <end position="44"/>
    </location>
</feature>
<dbReference type="EMBL" id="JAVFHQ010000018">
    <property type="protein sequence ID" value="KAK4545695.1"/>
    <property type="molecule type" value="Genomic_DNA"/>
</dbReference>
<comment type="caution">
    <text evidence="2">The sequence shown here is derived from an EMBL/GenBank/DDBJ whole genome shotgun (WGS) entry which is preliminary data.</text>
</comment>
<evidence type="ECO:0000313" key="2">
    <source>
        <dbReference type="EMBL" id="KAK4545695.1"/>
    </source>
</evidence>
<evidence type="ECO:0000313" key="3">
    <source>
        <dbReference type="Proteomes" id="UP001324427"/>
    </source>
</evidence>
<feature type="region of interest" description="Disordered" evidence="1">
    <location>
        <begin position="172"/>
        <end position="192"/>
    </location>
</feature>
<protein>
    <recommendedName>
        <fullName evidence="4">Glycoprotease family protein</fullName>
    </recommendedName>
</protein>
<feature type="region of interest" description="Disordered" evidence="1">
    <location>
        <begin position="881"/>
        <end position="918"/>
    </location>
</feature>
<feature type="region of interest" description="Disordered" evidence="1">
    <location>
        <begin position="1"/>
        <end position="49"/>
    </location>
</feature>
<feature type="compositionally biased region" description="Polar residues" evidence="1">
    <location>
        <begin position="91"/>
        <end position="107"/>
    </location>
</feature>
<feature type="region of interest" description="Disordered" evidence="1">
    <location>
        <begin position="69"/>
        <end position="113"/>
    </location>
</feature>
<evidence type="ECO:0008006" key="4">
    <source>
        <dbReference type="Google" id="ProtNLM"/>
    </source>
</evidence>
<evidence type="ECO:0000256" key="1">
    <source>
        <dbReference type="SAM" id="MobiDB-lite"/>
    </source>
</evidence>
<accession>A0AAV9JJW1</accession>
<dbReference type="Proteomes" id="UP001324427">
    <property type="component" value="Unassembled WGS sequence"/>
</dbReference>
<sequence>MFPSSNDSPRRKASKRGFRQLGSRSKPGLAVDTNFSRHNGQAPQQVFPYESRTQELSFVSFNDVRASTRAKKGGLKQQLDSRLPIRPAAQRSISDNLPSSRAGNIDSSRPGFLRSQTSGTALLQVSGAAQSSLSVHPLHKRIKGLRPSPLDLSNDVSPSDRAITIGLAMPSASVPTHTPSPHSPARNQHARRVEEVRTPTIVITPAREGFGLSQSPEELTHTMGYRPASSVYSRYTNCAPRHADHGYTPPVPPLPLFVNKQETRQSAVTVFEEDSEALPQARHLRRLTTHSQLPTPRRSRGWWNVVTSPFSASSKSSAFFWRSSTLPEDGADRARMLDDASDMGTSDHHAGVIFTNRALDDDELRTALPLSTGSERPPMPQRSDTAPGALDANAAPVNIYRIPSQGLAAAYYDVNRRFPSMMLEGAGVAGNTRDLEGWSPSHSVAHPEEDRHLAIDDAEIATNSAEHAVEDEPRTREIRPGDGVTKDQINEQGEGPFADSHQTTAEEDQPGAERDLFSTPSEEELKDATPPRPALNDRNNTQATMMSAFSPLSATPIIEEAHTARFVGPSSENGELREVELTPARGLTPPSPGHHAAETVEAIMAPQSVPADQQRQMAEVTSEKAPYRPMLHSRSDSSGSFGLGISDAGSEKELFPPPKPLLRTRLGTDRFGQLAMRSVEGETPSVPWYRRFFWSVASLGASLPILAIMLLVTLVPGQTHVDMAIQAEWLNLTGFPAMPTGVATVIQPNAVKAVSGCVSSQRVWSCDMPASQQETSQSSTSEQPNFRLEIRFRNGTLPKNETQLERRSAGAAANAGALVRRDGWTSSLFTANPAAPSKGDQVFLGQYTDNISAPYNGEETPFYVSLLNTSTLVAKTSNLHKRQDGPYPYPTGTISNSSTSSRNATTDAATSIPRPALRQNGEPAEAELYPFAEAQPLRLFNRGEDDEHYGFYTYFDRSVYISNATTTSSTPISSSNATTGSVPLQNASAVCTWSQTRLHVQIWTRKHDVASLGDQIPLSGLPAVNSTANDMTAPGSFPYPVTVTLDRHGGHAKKKGVYCYGLDEQHHVMENLKMWVDEDRVFGGDLVNAAAVPGSNSTTSLTKRHEEKYEGVDGGSGGCACQWQNWT</sequence>
<gene>
    <name evidence="2" type="ORF">LTR36_002649</name>
</gene>
<feature type="compositionally biased region" description="Low complexity" evidence="1">
    <location>
        <begin position="891"/>
        <end position="911"/>
    </location>
</feature>
<feature type="region of interest" description="Disordered" evidence="1">
    <location>
        <begin position="464"/>
        <end position="515"/>
    </location>
</feature>
<proteinExistence type="predicted"/>